<reference evidence="3" key="1">
    <citation type="submission" date="2022-09" db="EMBL/GenBank/DDBJ databases">
        <title>Intensive care unit water sources are persistently colonized with multi-drug resistant bacteria and are the site of extensive horizontal gene transfer of antibiotic resistance genes.</title>
        <authorList>
            <person name="Diorio-Toth L."/>
        </authorList>
    </citation>
    <scope>NUCLEOTIDE SEQUENCE</scope>
    <source>
        <strain evidence="3">GD03659</strain>
    </source>
</reference>
<proteinExistence type="predicted"/>
<dbReference type="NCBIfam" id="NF033537">
    <property type="entry name" value="lasso_biosyn_B2"/>
    <property type="match status" value="1"/>
</dbReference>
<dbReference type="InterPro" id="IPR053521">
    <property type="entry name" value="McjB-like"/>
</dbReference>
<keyword evidence="1" id="KW-1133">Transmembrane helix</keyword>
<evidence type="ECO:0000313" key="3">
    <source>
        <dbReference type="EMBL" id="MDH2129531.1"/>
    </source>
</evidence>
<name>A0AA42WSF8_SPHYA</name>
<dbReference type="Pfam" id="PF13471">
    <property type="entry name" value="Transglut_core3"/>
    <property type="match status" value="1"/>
</dbReference>
<keyword evidence="1" id="KW-0812">Transmembrane</keyword>
<comment type="caution">
    <text evidence="3">The sequence shown here is derived from an EMBL/GenBank/DDBJ whole genome shotgun (WGS) entry which is preliminary data.</text>
</comment>
<dbReference type="InterPro" id="IPR032708">
    <property type="entry name" value="McjB_C"/>
</dbReference>
<keyword evidence="1" id="KW-0472">Membrane</keyword>
<dbReference type="Proteomes" id="UP001162318">
    <property type="component" value="Unassembled WGS sequence"/>
</dbReference>
<evidence type="ECO:0000256" key="1">
    <source>
        <dbReference type="SAM" id="Phobius"/>
    </source>
</evidence>
<dbReference type="RefSeq" id="WP_279728022.1">
    <property type="nucleotide sequence ID" value="NZ_JAOCKX010000001.1"/>
</dbReference>
<gene>
    <name evidence="3" type="ORF">N5J77_00225</name>
</gene>
<evidence type="ECO:0000259" key="2">
    <source>
        <dbReference type="Pfam" id="PF13471"/>
    </source>
</evidence>
<evidence type="ECO:0000313" key="4">
    <source>
        <dbReference type="Proteomes" id="UP001162318"/>
    </source>
</evidence>
<dbReference type="EMBL" id="JAOCKX010000001">
    <property type="protein sequence ID" value="MDH2129531.1"/>
    <property type="molecule type" value="Genomic_DNA"/>
</dbReference>
<sequence>MPIRLHDAIRNVIAGSDIDIDKSRELIKTGLFFSPKAIPMLATSDSMVSPRGSRVGRYKSTRRFQQLYLFTVATLLLGLFHVAVKAIPLKRSVAICKAIGRTSGREAQTDNLQMCLTAFRRAALLFVRKDQCLPDALALKAMLAFYGIPTKIVFGVRINPFQAHCWVQQDDFVLGQEISTVRSFHPILTLP</sequence>
<accession>A0AA42WSF8</accession>
<feature type="domain" description="Microcin J25-processing protein McjB C-terminal" evidence="2">
    <location>
        <begin position="80"/>
        <end position="189"/>
    </location>
</feature>
<protein>
    <submittedName>
        <fullName evidence="3">Lasso peptide biosynthesis B2 protein</fullName>
    </submittedName>
</protein>
<organism evidence="3 4">
    <name type="scientific">Sphingobium yanoikuyae</name>
    <name type="common">Sphingomonas yanoikuyae</name>
    <dbReference type="NCBI Taxonomy" id="13690"/>
    <lineage>
        <taxon>Bacteria</taxon>
        <taxon>Pseudomonadati</taxon>
        <taxon>Pseudomonadota</taxon>
        <taxon>Alphaproteobacteria</taxon>
        <taxon>Sphingomonadales</taxon>
        <taxon>Sphingomonadaceae</taxon>
        <taxon>Sphingobium</taxon>
    </lineage>
</organism>
<dbReference type="AlphaFoldDB" id="A0AA42WSF8"/>
<feature type="transmembrane region" description="Helical" evidence="1">
    <location>
        <begin position="67"/>
        <end position="87"/>
    </location>
</feature>